<proteinExistence type="predicted"/>
<organism evidence="2 3">
    <name type="scientific">Penaeus vannamei</name>
    <name type="common">Whiteleg shrimp</name>
    <name type="synonym">Litopenaeus vannamei</name>
    <dbReference type="NCBI Taxonomy" id="6689"/>
    <lineage>
        <taxon>Eukaryota</taxon>
        <taxon>Metazoa</taxon>
        <taxon>Ecdysozoa</taxon>
        <taxon>Arthropoda</taxon>
        <taxon>Crustacea</taxon>
        <taxon>Multicrustacea</taxon>
        <taxon>Malacostraca</taxon>
        <taxon>Eumalacostraca</taxon>
        <taxon>Eucarida</taxon>
        <taxon>Decapoda</taxon>
        <taxon>Dendrobranchiata</taxon>
        <taxon>Penaeoidea</taxon>
        <taxon>Penaeidae</taxon>
        <taxon>Penaeus</taxon>
    </lineage>
</organism>
<evidence type="ECO:0000313" key="2">
    <source>
        <dbReference type="EMBL" id="ROT84663.1"/>
    </source>
</evidence>
<protein>
    <submittedName>
        <fullName evidence="2">Uncharacterized protein</fullName>
    </submittedName>
</protein>
<feature type="transmembrane region" description="Helical" evidence="1">
    <location>
        <begin position="315"/>
        <end position="335"/>
    </location>
</feature>
<dbReference type="EMBL" id="QCYY01000515">
    <property type="protein sequence ID" value="ROT84663.1"/>
    <property type="molecule type" value="Genomic_DNA"/>
</dbReference>
<evidence type="ECO:0000313" key="3">
    <source>
        <dbReference type="Proteomes" id="UP000283509"/>
    </source>
</evidence>
<name>A0A423U7G2_PENVA</name>
<keyword evidence="3" id="KW-1185">Reference proteome</keyword>
<reference evidence="2 3" key="1">
    <citation type="submission" date="2018-04" db="EMBL/GenBank/DDBJ databases">
        <authorList>
            <person name="Zhang X."/>
            <person name="Yuan J."/>
            <person name="Li F."/>
            <person name="Xiang J."/>
        </authorList>
    </citation>
    <scope>NUCLEOTIDE SEQUENCE [LARGE SCALE GENOMIC DNA]</scope>
    <source>
        <tissue evidence="2">Muscle</tissue>
    </source>
</reference>
<accession>A0A423U7G2</accession>
<gene>
    <name evidence="2" type="ORF">C7M84_022149</name>
</gene>
<evidence type="ECO:0000256" key="1">
    <source>
        <dbReference type="SAM" id="Phobius"/>
    </source>
</evidence>
<feature type="transmembrane region" description="Helical" evidence="1">
    <location>
        <begin position="236"/>
        <end position="254"/>
    </location>
</feature>
<dbReference type="AlphaFoldDB" id="A0A423U7G2"/>
<dbReference type="Proteomes" id="UP000283509">
    <property type="component" value="Unassembled WGS sequence"/>
</dbReference>
<keyword evidence="1" id="KW-0472">Membrane</keyword>
<feature type="transmembrane region" description="Helical" evidence="1">
    <location>
        <begin position="48"/>
        <end position="72"/>
    </location>
</feature>
<feature type="transmembrane region" description="Helical" evidence="1">
    <location>
        <begin position="208"/>
        <end position="230"/>
    </location>
</feature>
<feature type="transmembrane region" description="Helical" evidence="1">
    <location>
        <begin position="93"/>
        <end position="114"/>
    </location>
</feature>
<feature type="transmembrane region" description="Helical" evidence="1">
    <location>
        <begin position="126"/>
        <end position="149"/>
    </location>
</feature>
<sequence length="386" mass="42076">MKCCVLFCSSSLSLYSFSLSSLSPLSLSFSLSLLVPSLPSSPFSLSSLIFLSFLSQASCSSFCIYASSFIVCSPLSRAHLSLLSSTSLFSSSSLFSFSLSLSLLFSLSFLFFSFSLPYSFLSLLPLSLFSLFLLLFVSLFFLSLLLSLVTSLSLSLSLPSASTSAFFSPTPCPSCPPLPHPYPHSPKRKHVSPSFSNIFSFPSPLTPVLVPFFLLVIPVVSLFLNVALSLTHLSPPFSALISLSLTSFSWSTILNSRLSSHPQSDRQLLRSAPMVVHISLSFVPCFVLLLFFLFIRLSLILSFSLSLHPPRLPLPLALLTLSPLILSLLSFPLFFSSPLTPILFNLSSPSPSFRSPTLLHTNFFLPSLSSFPSPLPSLLSARRVTM</sequence>
<keyword evidence="1" id="KW-1133">Transmembrane helix</keyword>
<feature type="transmembrane region" description="Helical" evidence="1">
    <location>
        <begin position="275"/>
        <end position="295"/>
    </location>
</feature>
<keyword evidence="1" id="KW-0812">Transmembrane</keyword>
<comment type="caution">
    <text evidence="2">The sequence shown here is derived from an EMBL/GenBank/DDBJ whole genome shotgun (WGS) entry which is preliminary data.</text>
</comment>
<reference evidence="2 3" key="2">
    <citation type="submission" date="2019-01" db="EMBL/GenBank/DDBJ databases">
        <title>The decoding of complex shrimp genome reveals the adaptation for benthos swimmer, frequently molting mechanism and breeding impact on genome.</title>
        <authorList>
            <person name="Sun Y."/>
            <person name="Gao Y."/>
            <person name="Yu Y."/>
        </authorList>
    </citation>
    <scope>NUCLEOTIDE SEQUENCE [LARGE SCALE GENOMIC DNA]</scope>
    <source>
        <tissue evidence="2">Muscle</tissue>
    </source>
</reference>